<reference evidence="9 10" key="1">
    <citation type="submission" date="2013-08" db="EMBL/GenBank/DDBJ databases">
        <title>draft genome of Halomonas huanghegensis, strain BJGMM-B45T.</title>
        <authorList>
            <person name="Miao C."/>
            <person name="Wan Y."/>
            <person name="Jin W."/>
        </authorList>
    </citation>
    <scope>NUCLEOTIDE SEQUENCE [LARGE SCALE GENOMIC DNA]</scope>
    <source>
        <strain evidence="9 10">BJGMM-B45</strain>
    </source>
</reference>
<proteinExistence type="inferred from homology"/>
<dbReference type="GO" id="GO:0055085">
    <property type="term" value="P:transmembrane transport"/>
    <property type="evidence" value="ECO:0007669"/>
    <property type="project" value="InterPro"/>
</dbReference>
<feature type="transmembrane region" description="Helical" evidence="7">
    <location>
        <begin position="308"/>
        <end position="331"/>
    </location>
</feature>
<dbReference type="eggNOG" id="COG1175">
    <property type="taxonomic scope" value="Bacteria"/>
</dbReference>
<dbReference type="InterPro" id="IPR000515">
    <property type="entry name" value="MetI-like"/>
</dbReference>
<dbReference type="Proteomes" id="UP000019113">
    <property type="component" value="Unassembled WGS sequence"/>
</dbReference>
<feature type="transmembrane region" description="Helical" evidence="7">
    <location>
        <begin position="250"/>
        <end position="272"/>
    </location>
</feature>
<dbReference type="STRING" id="1178482.AR456_20215"/>
<dbReference type="PATRIC" id="fig|1178482.3.peg.2464"/>
<accession>W1N5W7</accession>
<organism evidence="9 10">
    <name type="scientific">Halomonas huangheensis</name>
    <dbReference type="NCBI Taxonomy" id="1178482"/>
    <lineage>
        <taxon>Bacteria</taxon>
        <taxon>Pseudomonadati</taxon>
        <taxon>Pseudomonadota</taxon>
        <taxon>Gammaproteobacteria</taxon>
        <taxon>Oceanospirillales</taxon>
        <taxon>Halomonadaceae</taxon>
        <taxon>Halomonas</taxon>
    </lineage>
</organism>
<keyword evidence="10" id="KW-1185">Reference proteome</keyword>
<evidence type="ECO:0000313" key="10">
    <source>
        <dbReference type="Proteomes" id="UP000019113"/>
    </source>
</evidence>
<feature type="transmembrane region" description="Helical" evidence="7">
    <location>
        <begin position="12"/>
        <end position="34"/>
    </location>
</feature>
<protein>
    <recommendedName>
        <fullName evidence="8">ABC transmembrane type-1 domain-containing protein</fullName>
    </recommendedName>
</protein>
<evidence type="ECO:0000256" key="1">
    <source>
        <dbReference type="ARBA" id="ARBA00004651"/>
    </source>
</evidence>
<keyword evidence="3" id="KW-1003">Cell membrane</keyword>
<dbReference type="PROSITE" id="PS50928">
    <property type="entry name" value="ABC_TM1"/>
    <property type="match status" value="1"/>
</dbReference>
<evidence type="ECO:0000256" key="7">
    <source>
        <dbReference type="RuleBase" id="RU363032"/>
    </source>
</evidence>
<dbReference type="Gene3D" id="1.10.3720.10">
    <property type="entry name" value="MetI-like"/>
    <property type="match status" value="1"/>
</dbReference>
<keyword evidence="6 7" id="KW-0472">Membrane</keyword>
<dbReference type="CDD" id="cd06261">
    <property type="entry name" value="TM_PBP2"/>
    <property type="match status" value="1"/>
</dbReference>
<keyword evidence="5 7" id="KW-1133">Transmembrane helix</keyword>
<keyword evidence="4 7" id="KW-0812">Transmembrane</keyword>
<keyword evidence="2 7" id="KW-0813">Transport</keyword>
<evidence type="ECO:0000313" key="9">
    <source>
        <dbReference type="EMBL" id="ERL50894.1"/>
    </source>
</evidence>
<dbReference type="PANTHER" id="PTHR30193">
    <property type="entry name" value="ABC TRANSPORTER PERMEASE PROTEIN"/>
    <property type="match status" value="1"/>
</dbReference>
<dbReference type="InterPro" id="IPR035906">
    <property type="entry name" value="MetI-like_sf"/>
</dbReference>
<feature type="transmembrane region" description="Helical" evidence="7">
    <location>
        <begin position="154"/>
        <end position="177"/>
    </location>
</feature>
<comment type="caution">
    <text evidence="9">The sequence shown here is derived from an EMBL/GenBank/DDBJ whole genome shotgun (WGS) entry which is preliminary data.</text>
</comment>
<feature type="transmembrane region" description="Helical" evidence="7">
    <location>
        <begin position="117"/>
        <end position="142"/>
    </location>
</feature>
<evidence type="ECO:0000256" key="5">
    <source>
        <dbReference type="ARBA" id="ARBA00022989"/>
    </source>
</evidence>
<dbReference type="SUPFAM" id="SSF161098">
    <property type="entry name" value="MetI-like"/>
    <property type="match status" value="1"/>
</dbReference>
<evidence type="ECO:0000256" key="4">
    <source>
        <dbReference type="ARBA" id="ARBA00022692"/>
    </source>
</evidence>
<dbReference type="PANTHER" id="PTHR30193:SF37">
    <property type="entry name" value="INNER MEMBRANE ABC TRANSPORTER PERMEASE PROTEIN YCJO"/>
    <property type="match status" value="1"/>
</dbReference>
<sequence length="348" mass="38593">MTHRSFFSFMLPSLLAMFLFIVLPTGSIVVQSFYTEHDKVLSLAEDCGPFGCEQTTHIDVEATENLIEEAPLGKFNGLGTYLDRGHLAVDELGTIFESTESIGETVSRIYNLPFYKALAFTIAYTFLATPLAMIVGFLVAMAVNNIPKKLKGPVIFLSLLPYIVTPLIGSLTLFWMINSNGIIGATLQMIFNDPELSLKASPVLTWVTLIVYGIWHMAPFPFVVYYAGLQTIPQDTLESAMIDGASKWERIRYVVIPHLFPLTTFLALVLMMDNFRIFEPIVGFSAEANATSLSWSIYNDLNGQVDKLYGSAASTSVLTVICVVILLIPVLMRTWRNFKQKNPDGSAS</sequence>
<evidence type="ECO:0000259" key="8">
    <source>
        <dbReference type="PROSITE" id="PS50928"/>
    </source>
</evidence>
<comment type="subcellular location">
    <subcellularLocation>
        <location evidence="1 7">Cell membrane</location>
        <topology evidence="1 7">Multi-pass membrane protein</topology>
    </subcellularLocation>
</comment>
<dbReference type="OrthoDB" id="8417460at2"/>
<evidence type="ECO:0000256" key="2">
    <source>
        <dbReference type="ARBA" id="ARBA00022448"/>
    </source>
</evidence>
<dbReference type="InterPro" id="IPR051393">
    <property type="entry name" value="ABC_transporter_permease"/>
</dbReference>
<feature type="domain" description="ABC transmembrane type-1" evidence="8">
    <location>
        <begin position="118"/>
        <end position="330"/>
    </location>
</feature>
<dbReference type="RefSeq" id="WP_021819418.1">
    <property type="nucleotide sequence ID" value="NZ_AVBC01000035.1"/>
</dbReference>
<feature type="transmembrane region" description="Helical" evidence="7">
    <location>
        <begin position="203"/>
        <end position="229"/>
    </location>
</feature>
<dbReference type="GO" id="GO:0005886">
    <property type="term" value="C:plasma membrane"/>
    <property type="evidence" value="ECO:0007669"/>
    <property type="project" value="UniProtKB-SubCell"/>
</dbReference>
<gene>
    <name evidence="9" type="ORF">BJB45_20055</name>
</gene>
<comment type="similarity">
    <text evidence="7">Belongs to the binding-protein-dependent transport system permease family.</text>
</comment>
<name>W1N5W7_9GAMM</name>
<dbReference type="KEGG" id="hhu:AR456_20215"/>
<dbReference type="EMBL" id="AVBC01000035">
    <property type="protein sequence ID" value="ERL50894.1"/>
    <property type="molecule type" value="Genomic_DNA"/>
</dbReference>
<evidence type="ECO:0000256" key="6">
    <source>
        <dbReference type="ARBA" id="ARBA00023136"/>
    </source>
</evidence>
<dbReference type="Pfam" id="PF00528">
    <property type="entry name" value="BPD_transp_1"/>
    <property type="match status" value="1"/>
</dbReference>
<dbReference type="AlphaFoldDB" id="W1N5W7"/>
<evidence type="ECO:0000256" key="3">
    <source>
        <dbReference type="ARBA" id="ARBA00022475"/>
    </source>
</evidence>